<dbReference type="GO" id="GO:0015889">
    <property type="term" value="P:cobalamin transport"/>
    <property type="evidence" value="ECO:0007669"/>
    <property type="project" value="InterPro"/>
</dbReference>
<keyword evidence="2" id="KW-0964">Secreted</keyword>
<dbReference type="Gene3D" id="1.50.10.20">
    <property type="match status" value="1"/>
</dbReference>
<dbReference type="InterPro" id="IPR002157">
    <property type="entry name" value="Cbl-bd_prot"/>
</dbReference>
<dbReference type="PANTHER" id="PTHR10559">
    <property type="entry name" value="TRANSCOBALAMIN-1/GASTRIC INTRINSIC FACTOR"/>
    <property type="match status" value="1"/>
</dbReference>
<evidence type="ECO:0000313" key="5">
    <source>
        <dbReference type="Proteomes" id="UP001054945"/>
    </source>
</evidence>
<evidence type="ECO:0000256" key="2">
    <source>
        <dbReference type="ARBA" id="ARBA00022525"/>
    </source>
</evidence>
<dbReference type="PANTHER" id="PTHR10559:SF18">
    <property type="entry name" value="TRANSCOBALAMIN II"/>
    <property type="match status" value="1"/>
</dbReference>
<dbReference type="Pfam" id="PF01122">
    <property type="entry name" value="Cobalamin_bind"/>
    <property type="match status" value="1"/>
</dbReference>
<dbReference type="Proteomes" id="UP001054945">
    <property type="component" value="Unassembled WGS sequence"/>
</dbReference>
<comment type="subcellular location">
    <subcellularLocation>
        <location evidence="1">Secreted</location>
    </subcellularLocation>
</comment>
<evidence type="ECO:0000313" key="4">
    <source>
        <dbReference type="EMBL" id="GIY40400.1"/>
    </source>
</evidence>
<name>A0AAV4T6J6_CAEEX</name>
<proteinExistence type="predicted"/>
<organism evidence="4 5">
    <name type="scientific">Caerostris extrusa</name>
    <name type="common">Bark spider</name>
    <name type="synonym">Caerostris bankana</name>
    <dbReference type="NCBI Taxonomy" id="172846"/>
    <lineage>
        <taxon>Eukaryota</taxon>
        <taxon>Metazoa</taxon>
        <taxon>Ecdysozoa</taxon>
        <taxon>Arthropoda</taxon>
        <taxon>Chelicerata</taxon>
        <taxon>Arachnida</taxon>
        <taxon>Araneae</taxon>
        <taxon>Araneomorphae</taxon>
        <taxon>Entelegynae</taxon>
        <taxon>Araneoidea</taxon>
        <taxon>Araneidae</taxon>
        <taxon>Caerostris</taxon>
    </lineage>
</organism>
<keyword evidence="5" id="KW-1185">Reference proteome</keyword>
<evidence type="ECO:0000256" key="3">
    <source>
        <dbReference type="ARBA" id="ARBA00022729"/>
    </source>
</evidence>
<sequence>MINHFGFEKEEVKTTDLRSIGHLVLRLAEQQPRERVDLDAEPRGQEHQRVAASRRRFGSIHSTGLALQALIAAEEPGTETVKGRAMTNLLMNQDWQGTYGNELDNYYVVPALNMKSLASIHDRKCRPHTHDTQGTEGVYSQAENPKPTIVHYSLWIGGSKNEIQTITLAMPKHANFLEVMEAAQKLNPHFVSYFHQ</sequence>
<protein>
    <submittedName>
        <fullName evidence="4">Uncharacterized protein</fullName>
    </submittedName>
</protein>
<evidence type="ECO:0000256" key="1">
    <source>
        <dbReference type="ARBA" id="ARBA00004613"/>
    </source>
</evidence>
<keyword evidence="3" id="KW-0732">Signal</keyword>
<dbReference type="GO" id="GO:0031419">
    <property type="term" value="F:cobalamin binding"/>
    <property type="evidence" value="ECO:0007669"/>
    <property type="project" value="InterPro"/>
</dbReference>
<dbReference type="EMBL" id="BPLR01010605">
    <property type="protein sequence ID" value="GIY40400.1"/>
    <property type="molecule type" value="Genomic_DNA"/>
</dbReference>
<dbReference type="GO" id="GO:0005615">
    <property type="term" value="C:extracellular space"/>
    <property type="evidence" value="ECO:0007669"/>
    <property type="project" value="TreeGrafter"/>
</dbReference>
<comment type="caution">
    <text evidence="4">The sequence shown here is derived from an EMBL/GenBank/DDBJ whole genome shotgun (WGS) entry which is preliminary data.</text>
</comment>
<accession>A0AAV4T6J6</accession>
<dbReference type="AlphaFoldDB" id="A0AAV4T6J6"/>
<gene>
    <name evidence="4" type="primary">AVEN_37952_1</name>
    <name evidence="4" type="ORF">CEXT_523791</name>
</gene>
<dbReference type="InterPro" id="IPR051588">
    <property type="entry name" value="Cobalamin_Transport"/>
</dbReference>
<reference evidence="4 5" key="1">
    <citation type="submission" date="2021-06" db="EMBL/GenBank/DDBJ databases">
        <title>Caerostris extrusa draft genome.</title>
        <authorList>
            <person name="Kono N."/>
            <person name="Arakawa K."/>
        </authorList>
    </citation>
    <scope>NUCLEOTIDE SEQUENCE [LARGE SCALE GENOMIC DNA]</scope>
</reference>